<sequence length="404" mass="43430">MPDPVSDLGLYYPYFHVRDERWLKMSALYWPAIVRIVPEDYAIRDSRTVRVLADQAGFIENASPAAAVDAIAPRFLELLAGNEGALRAGLRVQQRDMAAFDRTASGTSATAPHRPRLAALHESQVRPDLTRALVEAGLAVRGRLTLSHEVDARWLVLRERFVSLYMSCLAEEFGSVNHLELTTDQPHAFALANGWSADLLAGYLLRTPAPTDAQAGPSLAERIGILALGLVVPADIDRVSAEQIVRLRRHHGREFLAFRQAVGQAAAELASLADIPDGRTLDAHLRNEVNNRFALPLNELRQCLAGMKLDTATAAVNVRTQLPAGVTLTGGAWLAGQTLVAGAVAAGFGLLAIGHTSRQARSTALAAAGPAAYLLHTGKALSERRLLSRTLHQMAGIASPAVRG</sequence>
<comment type="caution">
    <text evidence="2">The sequence shown here is derived from an EMBL/GenBank/DDBJ whole genome shotgun (WGS) entry which is preliminary data.</text>
</comment>
<name>A0A388SSV6_9ACTN</name>
<dbReference type="EMBL" id="BGZL01000002">
    <property type="protein sequence ID" value="GBP99648.1"/>
    <property type="molecule type" value="Genomic_DNA"/>
</dbReference>
<reference evidence="2 3" key="1">
    <citation type="submission" date="2018-07" db="EMBL/GenBank/DDBJ databases">
        <title>Whole Genome Shotgun Sequence of Streptomyces spongiicola strain 531S.</title>
        <authorList>
            <person name="Dohra H."/>
            <person name="Kodani S."/>
        </authorList>
    </citation>
    <scope>NUCLEOTIDE SEQUENCE [LARGE SCALE GENOMIC DNA]</scope>
    <source>
        <strain evidence="2 3">531S</strain>
    </source>
</reference>
<protein>
    <submittedName>
        <fullName evidence="2">Uncharacterized protein</fullName>
    </submittedName>
</protein>
<evidence type="ECO:0000313" key="3">
    <source>
        <dbReference type="Proteomes" id="UP000265354"/>
    </source>
</evidence>
<dbReference type="Pfam" id="PF19749">
    <property type="entry name" value="DUF6236"/>
    <property type="match status" value="1"/>
</dbReference>
<dbReference type="Proteomes" id="UP000265354">
    <property type="component" value="Unassembled WGS sequence"/>
</dbReference>
<evidence type="ECO:0000256" key="1">
    <source>
        <dbReference type="SAM" id="Phobius"/>
    </source>
</evidence>
<keyword evidence="1" id="KW-0812">Transmembrane</keyword>
<keyword evidence="1" id="KW-0472">Membrane</keyword>
<evidence type="ECO:0000313" key="2">
    <source>
        <dbReference type="EMBL" id="GBP99648.1"/>
    </source>
</evidence>
<dbReference type="InterPro" id="IPR046203">
    <property type="entry name" value="DUF6236"/>
</dbReference>
<gene>
    <name evidence="2" type="ORF">SSP531S_10430</name>
</gene>
<keyword evidence="1" id="KW-1133">Transmembrane helix</keyword>
<feature type="transmembrane region" description="Helical" evidence="1">
    <location>
        <begin position="331"/>
        <end position="353"/>
    </location>
</feature>
<dbReference type="AlphaFoldDB" id="A0A388SSV6"/>
<proteinExistence type="predicted"/>
<accession>A0A388SSV6</accession>
<organism evidence="2 3">
    <name type="scientific">Streptomyces spongiicola</name>
    <dbReference type="NCBI Taxonomy" id="1690221"/>
    <lineage>
        <taxon>Bacteria</taxon>
        <taxon>Bacillati</taxon>
        <taxon>Actinomycetota</taxon>
        <taxon>Actinomycetes</taxon>
        <taxon>Kitasatosporales</taxon>
        <taxon>Streptomycetaceae</taxon>
        <taxon>Streptomyces</taxon>
    </lineage>
</organism>
<dbReference type="RefSeq" id="WP_147317678.1">
    <property type="nucleotide sequence ID" value="NZ_BGZL01000002.1"/>
</dbReference>